<comment type="caution">
    <text evidence="2">The sequence shown here is derived from an EMBL/GenBank/DDBJ whole genome shotgun (WGS) entry which is preliminary data.</text>
</comment>
<evidence type="ECO:0000313" key="3">
    <source>
        <dbReference type="Proteomes" id="UP001314170"/>
    </source>
</evidence>
<feature type="compositionally biased region" description="Basic and acidic residues" evidence="1">
    <location>
        <begin position="98"/>
        <end position="110"/>
    </location>
</feature>
<accession>A0AAV1RLV1</accession>
<dbReference type="Proteomes" id="UP001314170">
    <property type="component" value="Unassembled WGS sequence"/>
</dbReference>
<feature type="region of interest" description="Disordered" evidence="1">
    <location>
        <begin position="80"/>
        <end position="112"/>
    </location>
</feature>
<dbReference type="EMBL" id="CAWUPB010001010">
    <property type="protein sequence ID" value="CAK7337222.1"/>
    <property type="molecule type" value="Genomic_DNA"/>
</dbReference>
<protein>
    <submittedName>
        <fullName evidence="2">Uncharacterized protein</fullName>
    </submittedName>
</protein>
<keyword evidence="3" id="KW-1185">Reference proteome</keyword>
<proteinExistence type="predicted"/>
<feature type="compositionally biased region" description="Polar residues" evidence="1">
    <location>
        <begin position="80"/>
        <end position="97"/>
    </location>
</feature>
<gene>
    <name evidence="2" type="ORF">DCAF_LOCUS12249</name>
</gene>
<name>A0AAV1RLV1_9ROSI</name>
<organism evidence="2 3">
    <name type="scientific">Dovyalis caffra</name>
    <dbReference type="NCBI Taxonomy" id="77055"/>
    <lineage>
        <taxon>Eukaryota</taxon>
        <taxon>Viridiplantae</taxon>
        <taxon>Streptophyta</taxon>
        <taxon>Embryophyta</taxon>
        <taxon>Tracheophyta</taxon>
        <taxon>Spermatophyta</taxon>
        <taxon>Magnoliopsida</taxon>
        <taxon>eudicotyledons</taxon>
        <taxon>Gunneridae</taxon>
        <taxon>Pentapetalae</taxon>
        <taxon>rosids</taxon>
        <taxon>fabids</taxon>
        <taxon>Malpighiales</taxon>
        <taxon>Salicaceae</taxon>
        <taxon>Flacourtieae</taxon>
        <taxon>Dovyalis</taxon>
    </lineage>
</organism>
<reference evidence="2 3" key="1">
    <citation type="submission" date="2024-01" db="EMBL/GenBank/DDBJ databases">
        <authorList>
            <person name="Waweru B."/>
        </authorList>
    </citation>
    <scope>NUCLEOTIDE SEQUENCE [LARGE SCALE GENOMIC DNA]</scope>
</reference>
<sequence length="124" mass="13644">MDCMQKEPTNMPFINRTMKLCRSAYAASSNLPMCPRNAWVTTTIPNEVTLATIAGNAISHTILDSIQILPFRSTLLDSSANAASSQSVEPTNWSRTRMFSDPKTTDHGSQRIESGNRILQLPSS</sequence>
<evidence type="ECO:0000256" key="1">
    <source>
        <dbReference type="SAM" id="MobiDB-lite"/>
    </source>
</evidence>
<dbReference type="AlphaFoldDB" id="A0AAV1RLV1"/>
<evidence type="ECO:0000313" key="2">
    <source>
        <dbReference type="EMBL" id="CAK7337222.1"/>
    </source>
</evidence>